<dbReference type="PANTHER" id="PTHR13914:SF0">
    <property type="entry name" value="PROLINE DEHYDROGENASE 1, MITOCHONDRIAL"/>
    <property type="match status" value="1"/>
</dbReference>
<dbReference type="AlphaFoldDB" id="A0A917MZ68"/>
<dbReference type="InterPro" id="IPR002872">
    <property type="entry name" value="Proline_DH_dom"/>
</dbReference>
<gene>
    <name evidence="4" type="primary">putA</name>
    <name evidence="4" type="ORF">GCM10011379_57820</name>
</gene>
<evidence type="ECO:0000256" key="2">
    <source>
        <dbReference type="SAM" id="MobiDB-lite"/>
    </source>
</evidence>
<keyword evidence="5" id="KW-1185">Reference proteome</keyword>
<reference evidence="4" key="2">
    <citation type="submission" date="2020-09" db="EMBL/GenBank/DDBJ databases">
        <authorList>
            <person name="Sun Q."/>
            <person name="Zhou Y."/>
        </authorList>
    </citation>
    <scope>NUCLEOTIDE SEQUENCE</scope>
    <source>
        <strain evidence="4">CGMCC 1.15290</strain>
    </source>
</reference>
<name>A0A917MZ68_9BACT</name>
<dbReference type="InterPro" id="IPR029041">
    <property type="entry name" value="FAD-linked_oxidoreductase-like"/>
</dbReference>
<organism evidence="4 5">
    <name type="scientific">Filimonas zeae</name>
    <dbReference type="NCBI Taxonomy" id="1737353"/>
    <lineage>
        <taxon>Bacteria</taxon>
        <taxon>Pseudomonadati</taxon>
        <taxon>Bacteroidota</taxon>
        <taxon>Chitinophagia</taxon>
        <taxon>Chitinophagales</taxon>
        <taxon>Chitinophagaceae</taxon>
        <taxon>Filimonas</taxon>
    </lineage>
</organism>
<sequence length="438" mass="49629">MALFVSRNRKAGTDNDHAGQGQKFFTSPGSTDIRGRTIVSMNLSFDNTSVAFAYKSDKELKNARWLFETMGLTWVSAAGVRLTPFLMKTGLPVHGLIRKTIFKQFVGGETLEQTTQVCKTLGEYNVDVILDYGVEGKEGEAEFEHATQEFIRVIEYAASQKNIPFISIKVTGFARFGLLQTLNEAPRLRSGIHDHEQENEEWNKVRERMFRICEVAAEKGVGVLVDAEESWIQDPVDRLTMEMMEEFNKDKVVVYNTFQLYRHDRLRFLKMSHQITQKQGVLLGAKLVRGAYMEKERLRASQNNYASPIQSDKSFSDGDYNAAVEYCINNIDTIGTIIASHNEYSNLRAAELLDSKGIAHNHPHVHFSQLYGMSDNITFNLAKAGFSVSKYLPFGPIRDVIPYLMRRAQENSSVSGQTGRELLLIKKELKRRATKGQD</sequence>
<dbReference type="GO" id="GO:0004657">
    <property type="term" value="F:proline dehydrogenase activity"/>
    <property type="evidence" value="ECO:0007669"/>
    <property type="project" value="InterPro"/>
</dbReference>
<evidence type="ECO:0000259" key="3">
    <source>
        <dbReference type="Pfam" id="PF01619"/>
    </source>
</evidence>
<dbReference type="InterPro" id="IPR015659">
    <property type="entry name" value="Proline_oxidase"/>
</dbReference>
<dbReference type="GO" id="GO:0010133">
    <property type="term" value="P:L-proline catabolic process to L-glutamate"/>
    <property type="evidence" value="ECO:0007669"/>
    <property type="project" value="TreeGrafter"/>
</dbReference>
<keyword evidence="1" id="KW-0560">Oxidoreductase</keyword>
<dbReference type="Gene3D" id="3.20.20.220">
    <property type="match status" value="1"/>
</dbReference>
<dbReference type="SUPFAM" id="SSF51730">
    <property type="entry name" value="FAD-linked oxidoreductase"/>
    <property type="match status" value="1"/>
</dbReference>
<dbReference type="Proteomes" id="UP000627292">
    <property type="component" value="Unassembled WGS sequence"/>
</dbReference>
<accession>A0A917MZ68</accession>
<dbReference type="EMBL" id="BMIB01000008">
    <property type="protein sequence ID" value="GGH83034.1"/>
    <property type="molecule type" value="Genomic_DNA"/>
</dbReference>
<proteinExistence type="predicted"/>
<dbReference type="Pfam" id="PF01619">
    <property type="entry name" value="Pro_dh"/>
    <property type="match status" value="1"/>
</dbReference>
<evidence type="ECO:0000313" key="5">
    <source>
        <dbReference type="Proteomes" id="UP000627292"/>
    </source>
</evidence>
<protein>
    <submittedName>
        <fullName evidence="4">Proline dehydrogenase</fullName>
    </submittedName>
</protein>
<evidence type="ECO:0000256" key="1">
    <source>
        <dbReference type="ARBA" id="ARBA00023002"/>
    </source>
</evidence>
<feature type="domain" description="Proline dehydrogenase" evidence="3">
    <location>
        <begin position="118"/>
        <end position="418"/>
    </location>
</feature>
<dbReference type="PANTHER" id="PTHR13914">
    <property type="entry name" value="PROLINE OXIDASE"/>
    <property type="match status" value="1"/>
</dbReference>
<feature type="region of interest" description="Disordered" evidence="2">
    <location>
        <begin position="1"/>
        <end position="26"/>
    </location>
</feature>
<dbReference type="GO" id="GO:0071949">
    <property type="term" value="F:FAD binding"/>
    <property type="evidence" value="ECO:0007669"/>
    <property type="project" value="TreeGrafter"/>
</dbReference>
<comment type="caution">
    <text evidence="4">The sequence shown here is derived from an EMBL/GenBank/DDBJ whole genome shotgun (WGS) entry which is preliminary data.</text>
</comment>
<reference evidence="4" key="1">
    <citation type="journal article" date="2014" name="Int. J. Syst. Evol. Microbiol.">
        <title>Complete genome sequence of Corynebacterium casei LMG S-19264T (=DSM 44701T), isolated from a smear-ripened cheese.</title>
        <authorList>
            <consortium name="US DOE Joint Genome Institute (JGI-PGF)"/>
            <person name="Walter F."/>
            <person name="Albersmeier A."/>
            <person name="Kalinowski J."/>
            <person name="Ruckert C."/>
        </authorList>
    </citation>
    <scope>NUCLEOTIDE SEQUENCE</scope>
    <source>
        <strain evidence="4">CGMCC 1.15290</strain>
    </source>
</reference>
<evidence type="ECO:0000313" key="4">
    <source>
        <dbReference type="EMBL" id="GGH83034.1"/>
    </source>
</evidence>